<evidence type="ECO:0000313" key="2">
    <source>
        <dbReference type="EMBL" id="CAF1320760.1"/>
    </source>
</evidence>
<gene>
    <name evidence="1" type="ORF">EDS130_LOCUS24906</name>
    <name evidence="2" type="ORF">XAT740_LOCUS29899</name>
</gene>
<reference evidence="1" key="1">
    <citation type="submission" date="2021-02" db="EMBL/GenBank/DDBJ databases">
        <authorList>
            <person name="Nowell W R."/>
        </authorList>
    </citation>
    <scope>NUCLEOTIDE SEQUENCE</scope>
</reference>
<dbReference type="PANTHER" id="PTHR36649">
    <property type="entry name" value="UBIQUITIN-LIKE DOMAIN-CONTAINING PROTEIN"/>
    <property type="match status" value="1"/>
</dbReference>
<dbReference type="OrthoDB" id="10029319at2759"/>
<dbReference type="Proteomes" id="UP000663828">
    <property type="component" value="Unassembled WGS sequence"/>
</dbReference>
<dbReference type="SUPFAM" id="SSF56399">
    <property type="entry name" value="ADP-ribosylation"/>
    <property type="match status" value="1"/>
</dbReference>
<proteinExistence type="predicted"/>
<sequence length="629" mass="71938">MVQLNDTTASSDILEEMLKQGDMEFFPQLRKRIDRFVDVFNHHITQQKLNEYKRNLLDQLRPLQQATTVFTSMQALRRFFSYINGLGINSLITTLHESGFESLMSDDTLNFLDNDDLTIDQRVTEFFNRQDRRSTIFEPLKEKLVGIQAANKYTLGLANYAGEAGDFVLSPVAFINSLFFPNTNVGENMRRRSRLLCRGEPNWFTKVADYLTYYVMETGTSDSELQEFLDYHGLEDDFVHFQFCINKWLEQIREMLPPDQTFMLGKKVILTELERVRKFLYAVILNKPELLQEHTEAVTQTVHDAATQANPSNGASLLPCIAYGQLPLPTDGKRILCFDFVLDSSVSHRTAENILSDISRNFQAVRSREVRINGDIKTVRLEVEISENIPHLIAKIISKLANLNVRSVLIGNFGLNGFRHAMNPAFNRIYSRDGRETAVGFMATSFVQSLDRGGEPYYCPNGWRRYAIDVGMTGAQFEKQYGSWPVAYHGTAGTLAMTILLNGLRASGQGCFLRSNHGGVYLSPSIEYSGHPRYAKIIQIKSKYVQMVLQVRVYPKLIEKHPGTLTGARLRDKQKADPNFSNDVLEWVVHWKPGQYIDALNGILVYGLMFRVTDEHPKNLPQNQWWKVH</sequence>
<evidence type="ECO:0000313" key="4">
    <source>
        <dbReference type="Proteomes" id="UP000663852"/>
    </source>
</evidence>
<dbReference type="Proteomes" id="UP000663852">
    <property type="component" value="Unassembled WGS sequence"/>
</dbReference>
<dbReference type="AlphaFoldDB" id="A0A814VMM9"/>
<name>A0A814VMM9_ADIRI</name>
<dbReference type="EMBL" id="CAJNOR010002632">
    <property type="protein sequence ID" value="CAF1320760.1"/>
    <property type="molecule type" value="Genomic_DNA"/>
</dbReference>
<evidence type="ECO:0000313" key="3">
    <source>
        <dbReference type="Proteomes" id="UP000663828"/>
    </source>
</evidence>
<keyword evidence="3" id="KW-1185">Reference proteome</keyword>
<organism evidence="1 4">
    <name type="scientific">Adineta ricciae</name>
    <name type="common">Rotifer</name>
    <dbReference type="NCBI Taxonomy" id="249248"/>
    <lineage>
        <taxon>Eukaryota</taxon>
        <taxon>Metazoa</taxon>
        <taxon>Spiralia</taxon>
        <taxon>Gnathifera</taxon>
        <taxon>Rotifera</taxon>
        <taxon>Eurotatoria</taxon>
        <taxon>Bdelloidea</taxon>
        <taxon>Adinetida</taxon>
        <taxon>Adinetidae</taxon>
        <taxon>Adineta</taxon>
    </lineage>
</organism>
<dbReference type="PANTHER" id="PTHR36649:SF28">
    <property type="entry name" value="UBIQUITIN-LIKE DOMAIN-CONTAINING PROTEIN"/>
    <property type="match status" value="1"/>
</dbReference>
<accession>A0A814VMM9</accession>
<evidence type="ECO:0000313" key="1">
    <source>
        <dbReference type="EMBL" id="CAF1192724.1"/>
    </source>
</evidence>
<dbReference type="EMBL" id="CAJNOJ010000143">
    <property type="protein sequence ID" value="CAF1192724.1"/>
    <property type="molecule type" value="Genomic_DNA"/>
</dbReference>
<protein>
    <submittedName>
        <fullName evidence="1">Uncharacterized protein</fullName>
    </submittedName>
</protein>
<comment type="caution">
    <text evidence="1">The sequence shown here is derived from an EMBL/GenBank/DDBJ whole genome shotgun (WGS) entry which is preliminary data.</text>
</comment>